<sequence>MQRLPLEVVNRIVSFLPGGRDSQNLPALRRPPAITPYATISAHFLDAVERRTWRRLHITNDDLEHCAQYLRGCRLAHLQELYFAVFLPPIDKLPPERHERPTERKAMSQAFGLQVRRFFGLLHSEPWREGAKNVQLYFHDVVHRTRRQMRTYPLPGESLFEFLSQAAEAEDPVEPGGLNWYRQIYLRLALPGADELPMLHSVRYLSFGLWERRPDPGVQVAIAARMPDLVALILALDGTDLIFPGVLRNDRQNLARALARYSDQTLRIEHAGLQFGIEDEDLDQFTVAMPNYVYPLTHDVLSATLRAWSQRLTSFTARGVFDESLFWPSADEEDPNLPEWPNLQCLDVQFEICTPAGGWYFLRKGETSSSFGEPPRDPATDPWDMPPAFKDNGDYDQAASYGRPDPFHLRAYGNTSSEVPYWNRKPVDGPQGVFGPANPRHVPNEATMEPLLAAWARALTRMPSLRSARLSFKVRLPFDEEIGIERSCPLHWDVVYEAPGHHHPTGEARYFSGQMTPAERAARRLTFVYARGWRPGTDTMDLLRAAGAEAWPGTPMAVLAVSEWFEMSR</sequence>
<dbReference type="EMBL" id="JAQQWI010000016">
    <property type="protein sequence ID" value="KAK8007981.1"/>
    <property type="molecule type" value="Genomic_DNA"/>
</dbReference>
<reference evidence="1 2" key="1">
    <citation type="submission" date="2023-01" db="EMBL/GenBank/DDBJ databases">
        <title>Analysis of 21 Apiospora genomes using comparative genomics revels a genus with tremendous synthesis potential of carbohydrate active enzymes and secondary metabolites.</title>
        <authorList>
            <person name="Sorensen T."/>
        </authorList>
    </citation>
    <scope>NUCLEOTIDE SEQUENCE [LARGE SCALE GENOMIC DNA]</scope>
    <source>
        <strain evidence="1 2">CBS 20057</strain>
    </source>
</reference>
<accession>A0ABR1RDM9</accession>
<evidence type="ECO:0000313" key="2">
    <source>
        <dbReference type="Proteomes" id="UP001396898"/>
    </source>
</evidence>
<protein>
    <recommendedName>
        <fullName evidence="3">F-box domain-containing protein</fullName>
    </recommendedName>
</protein>
<dbReference type="Proteomes" id="UP001396898">
    <property type="component" value="Unassembled WGS sequence"/>
</dbReference>
<evidence type="ECO:0000313" key="1">
    <source>
        <dbReference type="EMBL" id="KAK8007981.1"/>
    </source>
</evidence>
<keyword evidence="2" id="KW-1185">Reference proteome</keyword>
<gene>
    <name evidence="1" type="ORF">PG991_010532</name>
</gene>
<name>A0ABR1RDM9_9PEZI</name>
<proteinExistence type="predicted"/>
<organism evidence="1 2">
    <name type="scientific">Apiospora marii</name>
    <dbReference type="NCBI Taxonomy" id="335849"/>
    <lineage>
        <taxon>Eukaryota</taxon>
        <taxon>Fungi</taxon>
        <taxon>Dikarya</taxon>
        <taxon>Ascomycota</taxon>
        <taxon>Pezizomycotina</taxon>
        <taxon>Sordariomycetes</taxon>
        <taxon>Xylariomycetidae</taxon>
        <taxon>Amphisphaeriales</taxon>
        <taxon>Apiosporaceae</taxon>
        <taxon>Apiospora</taxon>
    </lineage>
</organism>
<evidence type="ECO:0008006" key="3">
    <source>
        <dbReference type="Google" id="ProtNLM"/>
    </source>
</evidence>
<comment type="caution">
    <text evidence="1">The sequence shown here is derived from an EMBL/GenBank/DDBJ whole genome shotgun (WGS) entry which is preliminary data.</text>
</comment>